<accession>A0A142BCN9</accession>
<dbReference type="GO" id="GO:0042884">
    <property type="term" value="P:microcin transport"/>
    <property type="evidence" value="ECO:0007669"/>
    <property type="project" value="TreeGrafter"/>
</dbReference>
<dbReference type="InterPro" id="IPR000914">
    <property type="entry name" value="SBP_5_dom"/>
</dbReference>
<feature type="chain" id="PRO_5007492644" evidence="2">
    <location>
        <begin position="37"/>
        <end position="681"/>
    </location>
</feature>
<keyword evidence="1 2" id="KW-0732">Signal</keyword>
<reference evidence="4 5" key="1">
    <citation type="journal article" date="2016" name="Front. Microbiol.">
        <title>Genomic Insight into the Host-Endosymbiont Relationship of Endozoicomonas montiporae CL-33(T) with its Coral Host.</title>
        <authorList>
            <person name="Ding J.-Y."/>
            <person name="Shiu J.-H."/>
            <person name="Chen W.-M."/>
            <person name="Chiang Y.-R."/>
            <person name="Tang S.-L."/>
        </authorList>
    </citation>
    <scope>NUCLEOTIDE SEQUENCE [LARGE SCALE GENOMIC DNA]</scope>
    <source>
        <strain evidence="4 5">CL-33</strain>
    </source>
</reference>
<name>A0A142BCN9_9GAMM</name>
<dbReference type="Proteomes" id="UP000071065">
    <property type="component" value="Chromosome"/>
</dbReference>
<dbReference type="PANTHER" id="PTHR30290:SF64">
    <property type="entry name" value="ABC TRANSPORTER PERIPLASMIC BINDING PROTEIN"/>
    <property type="match status" value="1"/>
</dbReference>
<dbReference type="KEGG" id="emp:EZMO1_2420"/>
<evidence type="ECO:0000256" key="1">
    <source>
        <dbReference type="ARBA" id="ARBA00022729"/>
    </source>
</evidence>
<dbReference type="OrthoDB" id="9803988at2"/>
<dbReference type="EMBL" id="CP013251">
    <property type="protein sequence ID" value="AMO56515.1"/>
    <property type="molecule type" value="Genomic_DNA"/>
</dbReference>
<dbReference type="FunFam" id="3.10.105.10:FF:000005">
    <property type="entry name" value="ABC transporter substrate-binding protein"/>
    <property type="match status" value="1"/>
</dbReference>
<sequence>MIHRHRFPLRLLPIRNALVHTCLALTLGLSAFSAEATLERPEGSQTSMIMHGSPKYQEGFKHYDYVNPDAPKGGDLRMSAMGTFDSLNPFIEKGTSVAATGYLYDTLMTNSYDEPFTMYPLLAKYVERAADNSSITFHLNPEARFHDGHPVTAEDVVFSLNVLLEKGAPFYRAYYGDIEKAEALSKYSVRFVFKHNDNYELPLIISQLTILPKHFWEKEENDFEAANMNVPLGSGPYKVRSVDSGRSIVYERVKDYWAKDLPANVGRYNFDTIQFDYFRDENVALQAMKAGRYNLRFEYSALNWATAYDIPATRAGELKLESIKTLSPQGMQGFAYNTRHELFQNPKVRKALMAALDFEWLNTNLFFDSYYRTNSYFANSTMSATGIPEGDELALLEPFRDQLPKALFTEPYTLPVYDGSGQIRSQIRNSLSLLSEAGWNLEGGVLKNETGEPFRFEILLMQSSMERVALPFKKNLEQLGIDASIRVVDASQYINRLRKFDYDMIVARYGQSSSPGNEQRDFWGSESADVPGSRNYVGIKNPVVDQLVETLINADSREELETATKALDRVLLWGEYMIPQFYYPSVRVAYWQPLEHPFKPTVEGSKAPELYNFDLDSWWMGTEVTPVATSDDKTQTTFDTDASDTDTSGNKLWWLVLLLMTGLGGWTLKQTLNKRKSKKNA</sequence>
<dbReference type="SUPFAM" id="SSF53850">
    <property type="entry name" value="Periplasmic binding protein-like II"/>
    <property type="match status" value="1"/>
</dbReference>
<evidence type="ECO:0000313" key="4">
    <source>
        <dbReference type="EMBL" id="AMO56515.1"/>
    </source>
</evidence>
<feature type="signal peptide" evidence="2">
    <location>
        <begin position="1"/>
        <end position="36"/>
    </location>
</feature>
<dbReference type="GO" id="GO:1904680">
    <property type="term" value="F:peptide transmembrane transporter activity"/>
    <property type="evidence" value="ECO:0007669"/>
    <property type="project" value="TreeGrafter"/>
</dbReference>
<evidence type="ECO:0000313" key="5">
    <source>
        <dbReference type="Proteomes" id="UP000071065"/>
    </source>
</evidence>
<dbReference type="GO" id="GO:0030288">
    <property type="term" value="C:outer membrane-bounded periplasmic space"/>
    <property type="evidence" value="ECO:0007669"/>
    <property type="project" value="TreeGrafter"/>
</dbReference>
<dbReference type="PATRIC" id="fig|570277.3.peg.2601"/>
<dbReference type="STRING" id="570277.EZMO1_2420"/>
<evidence type="ECO:0000256" key="2">
    <source>
        <dbReference type="SAM" id="SignalP"/>
    </source>
</evidence>
<dbReference type="CDD" id="cd08497">
    <property type="entry name" value="MbnE-like"/>
    <property type="match status" value="1"/>
</dbReference>
<dbReference type="GO" id="GO:0015833">
    <property type="term" value="P:peptide transport"/>
    <property type="evidence" value="ECO:0007669"/>
    <property type="project" value="TreeGrafter"/>
</dbReference>
<dbReference type="Gene3D" id="3.10.105.10">
    <property type="entry name" value="Dipeptide-binding Protein, Domain 3"/>
    <property type="match status" value="1"/>
</dbReference>
<dbReference type="AlphaFoldDB" id="A0A142BCN9"/>
<organism evidence="4 5">
    <name type="scientific">Endozoicomonas montiporae CL-33</name>
    <dbReference type="NCBI Taxonomy" id="570277"/>
    <lineage>
        <taxon>Bacteria</taxon>
        <taxon>Pseudomonadati</taxon>
        <taxon>Pseudomonadota</taxon>
        <taxon>Gammaproteobacteria</taxon>
        <taxon>Oceanospirillales</taxon>
        <taxon>Endozoicomonadaceae</taxon>
        <taxon>Endozoicomonas</taxon>
    </lineage>
</organism>
<dbReference type="PANTHER" id="PTHR30290">
    <property type="entry name" value="PERIPLASMIC BINDING COMPONENT OF ABC TRANSPORTER"/>
    <property type="match status" value="1"/>
</dbReference>
<protein>
    <submittedName>
        <fullName evidence="4">Microcin C transport system substrate-binding protein</fullName>
    </submittedName>
</protein>
<dbReference type="Pfam" id="PF00496">
    <property type="entry name" value="SBP_bac_5"/>
    <property type="match status" value="1"/>
</dbReference>
<evidence type="ECO:0000259" key="3">
    <source>
        <dbReference type="Pfam" id="PF00496"/>
    </source>
</evidence>
<feature type="domain" description="Solute-binding protein family 5" evidence="3">
    <location>
        <begin position="118"/>
        <end position="526"/>
    </location>
</feature>
<gene>
    <name evidence="4" type="primary">yejA1_1</name>
    <name evidence="4" type="ORF">EZMO1_2420</name>
</gene>
<dbReference type="GO" id="GO:0043190">
    <property type="term" value="C:ATP-binding cassette (ABC) transporter complex"/>
    <property type="evidence" value="ECO:0007669"/>
    <property type="project" value="InterPro"/>
</dbReference>
<dbReference type="InterPro" id="IPR030678">
    <property type="entry name" value="Peptide/Ni-bd"/>
</dbReference>
<dbReference type="Gene3D" id="3.40.190.10">
    <property type="entry name" value="Periplasmic binding protein-like II"/>
    <property type="match status" value="1"/>
</dbReference>
<proteinExistence type="predicted"/>
<dbReference type="InterPro" id="IPR039424">
    <property type="entry name" value="SBP_5"/>
</dbReference>
<dbReference type="PIRSF" id="PIRSF002741">
    <property type="entry name" value="MppA"/>
    <property type="match status" value="1"/>
</dbReference>